<dbReference type="AlphaFoldDB" id="R7B301"/>
<feature type="transmembrane region" description="Helical" evidence="2">
    <location>
        <begin position="190"/>
        <end position="208"/>
    </location>
</feature>
<gene>
    <name evidence="3" type="ORF">BN656_01502</name>
</gene>
<evidence type="ECO:0000313" key="4">
    <source>
        <dbReference type="Proteomes" id="UP000018141"/>
    </source>
</evidence>
<evidence type="ECO:0000256" key="1">
    <source>
        <dbReference type="SAM" id="MobiDB-lite"/>
    </source>
</evidence>
<feature type="transmembrane region" description="Helical" evidence="2">
    <location>
        <begin position="110"/>
        <end position="128"/>
    </location>
</feature>
<evidence type="ECO:0000313" key="3">
    <source>
        <dbReference type="EMBL" id="CDD57226.1"/>
    </source>
</evidence>
<feature type="transmembrane region" description="Helical" evidence="2">
    <location>
        <begin position="215"/>
        <end position="238"/>
    </location>
</feature>
<feature type="region of interest" description="Disordered" evidence="1">
    <location>
        <begin position="311"/>
        <end position="342"/>
    </location>
</feature>
<evidence type="ECO:0000256" key="2">
    <source>
        <dbReference type="SAM" id="Phobius"/>
    </source>
</evidence>
<keyword evidence="2" id="KW-0472">Membrane</keyword>
<dbReference type="EMBL" id="CBHH010000044">
    <property type="protein sequence ID" value="CDD57226.1"/>
    <property type="molecule type" value="Genomic_DNA"/>
</dbReference>
<keyword evidence="2" id="KW-0812">Transmembrane</keyword>
<reference evidence="3" key="1">
    <citation type="submission" date="2012-11" db="EMBL/GenBank/DDBJ databases">
        <title>Dependencies among metagenomic species, viruses, plasmids and units of genetic variation.</title>
        <authorList>
            <person name="Nielsen H.B."/>
            <person name="Almeida M."/>
            <person name="Juncker A.S."/>
            <person name="Rasmussen S."/>
            <person name="Li J."/>
            <person name="Sunagawa S."/>
            <person name="Plichta D."/>
            <person name="Gautier L."/>
            <person name="Le Chatelier E."/>
            <person name="Peletier E."/>
            <person name="Bonde I."/>
            <person name="Nielsen T."/>
            <person name="Manichanh C."/>
            <person name="Arumugam M."/>
            <person name="Batto J."/>
            <person name="Santos M.B.Q.D."/>
            <person name="Blom N."/>
            <person name="Borruel N."/>
            <person name="Burgdorf K.S."/>
            <person name="Boumezbeur F."/>
            <person name="Casellas F."/>
            <person name="Dore J."/>
            <person name="Guarner F."/>
            <person name="Hansen T."/>
            <person name="Hildebrand F."/>
            <person name="Kaas R.S."/>
            <person name="Kennedy S."/>
            <person name="Kristiansen K."/>
            <person name="Kultima J.R."/>
            <person name="Leonard P."/>
            <person name="Levenez F."/>
            <person name="Lund O."/>
            <person name="Moumen B."/>
            <person name="Le Paslier D."/>
            <person name="Pons N."/>
            <person name="Pedersen O."/>
            <person name="Prifti E."/>
            <person name="Qin J."/>
            <person name="Raes J."/>
            <person name="Tap J."/>
            <person name="Tims S."/>
            <person name="Ussery D.W."/>
            <person name="Yamada T."/>
            <person name="MetaHit consortium"/>
            <person name="Renault P."/>
            <person name="Sicheritz-Ponten T."/>
            <person name="Bork P."/>
            <person name="Wang J."/>
            <person name="Brunak S."/>
            <person name="Ehrlich S.D."/>
        </authorList>
    </citation>
    <scope>NUCLEOTIDE SEQUENCE [LARGE SCALE GENOMIC DNA]</scope>
</reference>
<keyword evidence="2" id="KW-1133">Transmembrane helix</keyword>
<feature type="transmembrane region" description="Helical" evidence="2">
    <location>
        <begin position="244"/>
        <end position="268"/>
    </location>
</feature>
<feature type="transmembrane region" description="Helical" evidence="2">
    <location>
        <begin position="21"/>
        <end position="46"/>
    </location>
</feature>
<comment type="caution">
    <text evidence="3">The sequence shown here is derived from an EMBL/GenBank/DDBJ whole genome shotgun (WGS) entry which is preliminary data.</text>
</comment>
<feature type="transmembrane region" description="Helical" evidence="2">
    <location>
        <begin position="52"/>
        <end position="79"/>
    </location>
</feature>
<organism evidence="3 4">
    <name type="scientific">Bacteroides pectinophilus CAG:437</name>
    <dbReference type="NCBI Taxonomy" id="1263051"/>
    <lineage>
        <taxon>Bacteria</taxon>
        <taxon>Bacillati</taxon>
        <taxon>Bacillota</taxon>
        <taxon>Clostridia</taxon>
        <taxon>Eubacteriales</taxon>
    </lineage>
</organism>
<dbReference type="Proteomes" id="UP000018141">
    <property type="component" value="Unassembled WGS sequence"/>
</dbReference>
<accession>R7B301</accession>
<feature type="transmembrane region" description="Helical" evidence="2">
    <location>
        <begin position="135"/>
        <end position="155"/>
    </location>
</feature>
<sequence length="342" mass="38160">MAVLLELKEKIKRIYGRYNMYIVPAAKFLITLVAMLMLDSSIGYVSVLKSPLIAILIAIICAFMPAGFMVVCLSMVLVVHLYSISAEFALVTLCLILIMYLLYFRLASKTGYLIVITAMLCCIKLPYLAPIALGLTIGLPAAVPVGFGTIIYYIVKTASDYEAAITGQSASNTVQKFTFIVDGFLNNKDMILLLFVMVITVIVVSIIRRMAIDNAWNVAIVAGALLEFVFVIIGKLALSASLNIIVAIIGILLSVVIAYICEVVFFNLDYKRTEFVQYEDDEYYYYVKAVPKVNLVNEDLRVKRINAQKAHNTDDINSRRSSRQTTRPSKRDFEDDDDSTQI</sequence>
<name>R7B301_9FIRM</name>
<feature type="transmembrane region" description="Helical" evidence="2">
    <location>
        <begin position="86"/>
        <end position="104"/>
    </location>
</feature>
<proteinExistence type="predicted"/>
<protein>
    <submittedName>
        <fullName evidence="3">Uncharacterized protein</fullName>
    </submittedName>
</protein>